<accession>A0AAE8EQD2</accession>
<name>A0AAE8EQD2_9GAMM</name>
<comment type="caution">
    <text evidence="3">The sequence shown here is derived from an EMBL/GenBank/DDBJ whole genome shotgun (WGS) entry which is preliminary data.</text>
</comment>
<comment type="similarity">
    <text evidence="1 2">Belongs to the phD/YefM antitoxin family.</text>
</comment>
<dbReference type="EMBL" id="MJLX01000011">
    <property type="protein sequence ID" value="RLM27348.1"/>
    <property type="molecule type" value="Genomic_DNA"/>
</dbReference>
<dbReference type="AlphaFoldDB" id="A0AAE8EQD2"/>
<evidence type="ECO:0000256" key="2">
    <source>
        <dbReference type="RuleBase" id="RU362080"/>
    </source>
</evidence>
<dbReference type="GeneID" id="70907435"/>
<reference evidence="3 4" key="1">
    <citation type="submission" date="2016-09" db="EMBL/GenBank/DDBJ databases">
        <authorList>
            <person name="Doonan J."/>
            <person name="Pachebat J.A."/>
            <person name="Golyshin P.N."/>
            <person name="Denman S."/>
            <person name="Mcdonald J.E."/>
        </authorList>
    </citation>
    <scope>NUCLEOTIDE SEQUENCE [LARGE SCALE GENOMIC DNA]</scope>
    <source>
        <strain evidence="3 4">FRB141</strain>
    </source>
</reference>
<dbReference type="PANTHER" id="PTHR33713:SF6">
    <property type="entry name" value="ANTITOXIN YEFM"/>
    <property type="match status" value="1"/>
</dbReference>
<dbReference type="SUPFAM" id="SSF143120">
    <property type="entry name" value="YefM-like"/>
    <property type="match status" value="1"/>
</dbReference>
<dbReference type="RefSeq" id="WP_095834511.1">
    <property type="nucleotide sequence ID" value="NZ_CP014137.1"/>
</dbReference>
<comment type="function">
    <text evidence="2">Antitoxin component of a type II toxin-antitoxin (TA) system.</text>
</comment>
<gene>
    <name evidence="3" type="ORF">BIY26_05990</name>
</gene>
<dbReference type="Gene3D" id="3.40.1620.10">
    <property type="entry name" value="YefM-like domain"/>
    <property type="match status" value="1"/>
</dbReference>
<dbReference type="NCBIfam" id="TIGR01552">
    <property type="entry name" value="phd_fam"/>
    <property type="match status" value="1"/>
</dbReference>
<dbReference type="InterPro" id="IPR051405">
    <property type="entry name" value="phD/YefM_antitoxin"/>
</dbReference>
<dbReference type="InterPro" id="IPR006442">
    <property type="entry name" value="Antitoxin_Phd/YefM"/>
</dbReference>
<dbReference type="InterPro" id="IPR036165">
    <property type="entry name" value="YefM-like_sf"/>
</dbReference>
<evidence type="ECO:0000313" key="3">
    <source>
        <dbReference type="EMBL" id="RLM27348.1"/>
    </source>
</evidence>
<dbReference type="PANTHER" id="PTHR33713">
    <property type="entry name" value="ANTITOXIN YAFN-RELATED"/>
    <property type="match status" value="1"/>
</dbReference>
<evidence type="ECO:0000256" key="1">
    <source>
        <dbReference type="ARBA" id="ARBA00009981"/>
    </source>
</evidence>
<dbReference type="KEGG" id="bgj:AWC36_11550"/>
<organism evidence="3 4">
    <name type="scientific">Brenneria goodwinii</name>
    <dbReference type="NCBI Taxonomy" id="1109412"/>
    <lineage>
        <taxon>Bacteria</taxon>
        <taxon>Pseudomonadati</taxon>
        <taxon>Pseudomonadota</taxon>
        <taxon>Gammaproteobacteria</taxon>
        <taxon>Enterobacterales</taxon>
        <taxon>Pectobacteriaceae</taxon>
        <taxon>Brenneria</taxon>
    </lineage>
</organism>
<sequence length="84" mass="9381">MFSFTANQAKTQFGELLTKAQREPVSITKNGKPSVVVMSVDDYLAYEEIKLQQLRDKLAHSVAQANAGLVFDGDEVFDELMKDL</sequence>
<proteinExistence type="inferred from homology"/>
<dbReference type="Pfam" id="PF02604">
    <property type="entry name" value="PhdYeFM_antitox"/>
    <property type="match status" value="1"/>
</dbReference>
<evidence type="ECO:0000313" key="4">
    <source>
        <dbReference type="Proteomes" id="UP000285972"/>
    </source>
</evidence>
<protein>
    <recommendedName>
        <fullName evidence="2">Antitoxin</fullName>
    </recommendedName>
</protein>
<dbReference type="Proteomes" id="UP000285972">
    <property type="component" value="Unassembled WGS sequence"/>
</dbReference>